<reference evidence="3" key="1">
    <citation type="submission" date="2019-08" db="EMBL/GenBank/DDBJ databases">
        <authorList>
            <person name="Kucharzyk K."/>
            <person name="Murdoch R.W."/>
            <person name="Higgins S."/>
            <person name="Loffler F."/>
        </authorList>
    </citation>
    <scope>NUCLEOTIDE SEQUENCE</scope>
</reference>
<dbReference type="SMART" id="SM00044">
    <property type="entry name" value="CYCc"/>
    <property type="match status" value="1"/>
</dbReference>
<feature type="transmembrane region" description="Helical" evidence="1">
    <location>
        <begin position="124"/>
        <end position="144"/>
    </location>
</feature>
<evidence type="ECO:0000313" key="3">
    <source>
        <dbReference type="EMBL" id="MPL59739.1"/>
    </source>
</evidence>
<keyword evidence="1" id="KW-0472">Membrane</keyword>
<feature type="transmembrane region" description="Helical" evidence="1">
    <location>
        <begin position="15"/>
        <end position="34"/>
    </location>
</feature>
<organism evidence="3">
    <name type="scientific">bioreactor metagenome</name>
    <dbReference type="NCBI Taxonomy" id="1076179"/>
    <lineage>
        <taxon>unclassified sequences</taxon>
        <taxon>metagenomes</taxon>
        <taxon>ecological metagenomes</taxon>
    </lineage>
</organism>
<dbReference type="GO" id="GO:0035556">
    <property type="term" value="P:intracellular signal transduction"/>
    <property type="evidence" value="ECO:0007669"/>
    <property type="project" value="InterPro"/>
</dbReference>
<feature type="domain" description="Guanylate cyclase" evidence="2">
    <location>
        <begin position="245"/>
        <end position="377"/>
    </location>
</feature>
<accession>A0A644SYL5</accession>
<dbReference type="SUPFAM" id="SSF55073">
    <property type="entry name" value="Nucleotide cyclase"/>
    <property type="match status" value="1"/>
</dbReference>
<feature type="transmembrane region" description="Helical" evidence="1">
    <location>
        <begin position="97"/>
        <end position="117"/>
    </location>
</feature>
<dbReference type="GO" id="GO:0009190">
    <property type="term" value="P:cyclic nucleotide biosynthetic process"/>
    <property type="evidence" value="ECO:0007669"/>
    <property type="project" value="InterPro"/>
</dbReference>
<proteinExistence type="predicted"/>
<dbReference type="InterPro" id="IPR001054">
    <property type="entry name" value="A/G_cyclase"/>
</dbReference>
<dbReference type="InterPro" id="IPR050697">
    <property type="entry name" value="Adenylyl/Guanylyl_Cyclase_3/4"/>
</dbReference>
<dbReference type="EMBL" id="VSSQ01000010">
    <property type="protein sequence ID" value="MPL59739.1"/>
    <property type="molecule type" value="Genomic_DNA"/>
</dbReference>
<keyword evidence="1" id="KW-1133">Transmembrane helix</keyword>
<dbReference type="InterPro" id="IPR029787">
    <property type="entry name" value="Nucleotide_cyclase"/>
</dbReference>
<protein>
    <recommendedName>
        <fullName evidence="2">Guanylate cyclase domain-containing protein</fullName>
    </recommendedName>
</protein>
<evidence type="ECO:0000259" key="2">
    <source>
        <dbReference type="PROSITE" id="PS50125"/>
    </source>
</evidence>
<evidence type="ECO:0000256" key="1">
    <source>
        <dbReference type="SAM" id="Phobius"/>
    </source>
</evidence>
<sequence length="426" mass="46785">MYSMKIPLKRFTDEFYFYSSQLVVFFIVIIFLTSGSLAMGITQSLIIMLLMLVQTLLLASQGHVPVLRFLFSFITPVGYSILMAATSGQNFLESTNMLLWGSAVYIGFFQALSITFSRGILKKLAEAALSLGSAVIFFTFYYYLDTRINLSRALNAGQIEREAYLEALKISSFGAGLKDFVASPQHLFALLGIASFDLMLLASRMRALGLKDRLDSYMAKNPVSPGTAEEAARQRESAPVKLLVTAISSDIVGFSAISETLGSLRSTALLNKYYALWTHVASAQGGRILSINGDSVILLFGLANEQNNPERALWAAYSFMDEMESLKEDLAALALPVDLKISIGLHSGMVTSALLGPPGELKRNVYGDTIAVAARLDSLCRELRQTLLVSHSAFRRLSLESQATLDKMGEVLLRQSTRPVPVYSRK</sequence>
<dbReference type="CDD" id="cd07302">
    <property type="entry name" value="CHD"/>
    <property type="match status" value="1"/>
</dbReference>
<comment type="caution">
    <text evidence="3">The sequence shown here is derived from an EMBL/GenBank/DDBJ whole genome shotgun (WGS) entry which is preliminary data.</text>
</comment>
<dbReference type="PROSITE" id="PS50125">
    <property type="entry name" value="GUANYLATE_CYCLASE_2"/>
    <property type="match status" value="1"/>
</dbReference>
<dbReference type="AlphaFoldDB" id="A0A644SYL5"/>
<feature type="transmembrane region" description="Helical" evidence="1">
    <location>
        <begin position="40"/>
        <end position="59"/>
    </location>
</feature>
<name>A0A644SYL5_9ZZZZ</name>
<feature type="transmembrane region" description="Helical" evidence="1">
    <location>
        <begin position="66"/>
        <end position="85"/>
    </location>
</feature>
<dbReference type="PANTHER" id="PTHR43081:SF1">
    <property type="entry name" value="ADENYLATE CYCLASE, TERMINAL-DIFFERENTIATION SPECIFIC"/>
    <property type="match status" value="1"/>
</dbReference>
<dbReference type="Gene3D" id="3.30.70.1230">
    <property type="entry name" value="Nucleotide cyclase"/>
    <property type="match status" value="1"/>
</dbReference>
<dbReference type="Pfam" id="PF00211">
    <property type="entry name" value="Guanylate_cyc"/>
    <property type="match status" value="1"/>
</dbReference>
<keyword evidence="1" id="KW-0812">Transmembrane</keyword>
<dbReference type="PANTHER" id="PTHR43081">
    <property type="entry name" value="ADENYLATE CYCLASE, TERMINAL-DIFFERENTIATION SPECIFIC-RELATED"/>
    <property type="match status" value="1"/>
</dbReference>
<gene>
    <name evidence="3" type="ORF">SDC9_05294</name>
</gene>